<gene>
    <name evidence="2" type="ORF">CCE28_03785</name>
</gene>
<name>A0A267MM41_9FIRM</name>
<dbReference type="SUPFAM" id="SSF47240">
    <property type="entry name" value="Ferritin-like"/>
    <property type="match status" value="1"/>
</dbReference>
<evidence type="ECO:0000313" key="3">
    <source>
        <dbReference type="Proteomes" id="UP000216024"/>
    </source>
</evidence>
<keyword evidence="3" id="KW-1185">Reference proteome</keyword>
<accession>A0A267MM41</accession>
<protein>
    <recommendedName>
        <fullName evidence="1">Rubrerythrin diiron-binding domain-containing protein</fullName>
    </recommendedName>
</protein>
<sequence length="181" mass="20957">MNNSMKGDFSMSYTTNGIPQKLPLNMCSLLREGLVGEIVAIDAYERHMAQSANAEFNRVWSYILKREKIHYGIFLDLIREYDPVEYEEYLSVKEKLHVKKGSAKKCILRQDDSLLNMIREDIKGECEAILLYEKHLSMVNIPKVRKALEGVIRDEKRHVEMLTLLLLNYDKDSYGPISVKG</sequence>
<evidence type="ECO:0000259" key="1">
    <source>
        <dbReference type="Pfam" id="PF02915"/>
    </source>
</evidence>
<dbReference type="AlphaFoldDB" id="A0A267MM41"/>
<dbReference type="Gene3D" id="1.20.1260.10">
    <property type="match status" value="1"/>
</dbReference>
<feature type="domain" description="Rubrerythrin diiron-binding" evidence="1">
    <location>
        <begin position="30"/>
        <end position="165"/>
    </location>
</feature>
<dbReference type="GO" id="GO:0046872">
    <property type="term" value="F:metal ion binding"/>
    <property type="evidence" value="ECO:0007669"/>
    <property type="project" value="InterPro"/>
</dbReference>
<organism evidence="2 3">
    <name type="scientific">Anaeromicrobium sediminis</name>
    <dbReference type="NCBI Taxonomy" id="1478221"/>
    <lineage>
        <taxon>Bacteria</taxon>
        <taxon>Bacillati</taxon>
        <taxon>Bacillota</taxon>
        <taxon>Clostridia</taxon>
        <taxon>Peptostreptococcales</taxon>
        <taxon>Thermotaleaceae</taxon>
        <taxon>Anaeromicrobium</taxon>
    </lineage>
</organism>
<dbReference type="InterPro" id="IPR003251">
    <property type="entry name" value="Rr_diiron-bd_dom"/>
</dbReference>
<dbReference type="Pfam" id="PF02915">
    <property type="entry name" value="Rubrerythrin"/>
    <property type="match status" value="1"/>
</dbReference>
<proteinExistence type="predicted"/>
<dbReference type="Gene3D" id="6.10.140.1960">
    <property type="match status" value="1"/>
</dbReference>
<dbReference type="CDD" id="cd00657">
    <property type="entry name" value="Ferritin_like"/>
    <property type="match status" value="1"/>
</dbReference>
<dbReference type="InterPro" id="IPR012347">
    <property type="entry name" value="Ferritin-like"/>
</dbReference>
<evidence type="ECO:0000313" key="2">
    <source>
        <dbReference type="EMBL" id="PAB60671.1"/>
    </source>
</evidence>
<dbReference type="Proteomes" id="UP000216024">
    <property type="component" value="Unassembled WGS sequence"/>
</dbReference>
<dbReference type="InterPro" id="IPR009078">
    <property type="entry name" value="Ferritin-like_SF"/>
</dbReference>
<dbReference type="GO" id="GO:0016491">
    <property type="term" value="F:oxidoreductase activity"/>
    <property type="evidence" value="ECO:0007669"/>
    <property type="project" value="InterPro"/>
</dbReference>
<comment type="caution">
    <text evidence="2">The sequence shown here is derived from an EMBL/GenBank/DDBJ whole genome shotgun (WGS) entry which is preliminary data.</text>
</comment>
<reference evidence="2 3" key="1">
    <citation type="submission" date="2017-06" db="EMBL/GenBank/DDBJ databases">
        <title>Draft genome sequence of anaerobic fermentative bacterium Anaeromicrobium sediminis DY2726D isolated from West Pacific Ocean sediments.</title>
        <authorList>
            <person name="Zeng X."/>
        </authorList>
    </citation>
    <scope>NUCLEOTIDE SEQUENCE [LARGE SCALE GENOMIC DNA]</scope>
    <source>
        <strain evidence="2 3">DY2726D</strain>
    </source>
</reference>
<dbReference type="EMBL" id="NIBG01000002">
    <property type="protein sequence ID" value="PAB60671.1"/>
    <property type="molecule type" value="Genomic_DNA"/>
</dbReference>